<dbReference type="Pfam" id="PF13443">
    <property type="entry name" value="HTH_26"/>
    <property type="match status" value="1"/>
</dbReference>
<dbReference type="InterPro" id="IPR010982">
    <property type="entry name" value="Lambda_DNA-bd_dom_sf"/>
</dbReference>
<organism evidence="2 3">
    <name type="scientific">Suipraeoptans intestinalis</name>
    <dbReference type="NCBI Taxonomy" id="2606628"/>
    <lineage>
        <taxon>Bacteria</taxon>
        <taxon>Bacillati</taxon>
        <taxon>Bacillota</taxon>
        <taxon>Clostridia</taxon>
        <taxon>Lachnospirales</taxon>
        <taxon>Lachnospiraceae</taxon>
        <taxon>Suipraeoptans</taxon>
    </lineage>
</organism>
<evidence type="ECO:0000259" key="1">
    <source>
        <dbReference type="Pfam" id="PF13443"/>
    </source>
</evidence>
<gene>
    <name evidence="2" type="ORF">FYJ34_06875</name>
</gene>
<keyword evidence="3" id="KW-1185">Reference proteome</keyword>
<dbReference type="Proteomes" id="UP000434409">
    <property type="component" value="Unassembled WGS sequence"/>
</dbReference>
<proteinExistence type="predicted"/>
<comment type="caution">
    <text evidence="2">The sequence shown here is derived from an EMBL/GenBank/DDBJ whole genome shotgun (WGS) entry which is preliminary data.</text>
</comment>
<evidence type="ECO:0000313" key="2">
    <source>
        <dbReference type="EMBL" id="MSR93984.1"/>
    </source>
</evidence>
<dbReference type="AlphaFoldDB" id="A0A6N7UT05"/>
<evidence type="ECO:0000313" key="3">
    <source>
        <dbReference type="Proteomes" id="UP000434409"/>
    </source>
</evidence>
<dbReference type="InterPro" id="IPR001387">
    <property type="entry name" value="Cro/C1-type_HTH"/>
</dbReference>
<dbReference type="GO" id="GO:0003677">
    <property type="term" value="F:DNA binding"/>
    <property type="evidence" value="ECO:0007669"/>
    <property type="project" value="InterPro"/>
</dbReference>
<feature type="domain" description="HTH cro/C1-type" evidence="1">
    <location>
        <begin position="25"/>
        <end position="63"/>
    </location>
</feature>
<dbReference type="EMBL" id="VULY01000018">
    <property type="protein sequence ID" value="MSR93984.1"/>
    <property type="molecule type" value="Genomic_DNA"/>
</dbReference>
<dbReference type="Gene3D" id="1.10.260.40">
    <property type="entry name" value="lambda repressor-like DNA-binding domains"/>
    <property type="match status" value="1"/>
</dbReference>
<protein>
    <submittedName>
        <fullName evidence="2">Helix-turn-helix transcriptional regulator</fullName>
    </submittedName>
</protein>
<reference evidence="2 3" key="1">
    <citation type="submission" date="2019-08" db="EMBL/GenBank/DDBJ databases">
        <title>In-depth cultivation of the pig gut microbiome towards novel bacterial diversity and tailored functional studies.</title>
        <authorList>
            <person name="Wylensek D."/>
            <person name="Hitch T.C.A."/>
            <person name="Clavel T."/>
        </authorList>
    </citation>
    <scope>NUCLEOTIDE SEQUENCE [LARGE SCALE GENOMIC DNA]</scope>
    <source>
        <strain evidence="2 3">68-1-5</strain>
    </source>
</reference>
<sequence length="65" mass="7694">MISYEPLWKTLEIKGYSTYWLLNHGVDSKTLYNLKHNKNTTLLTIEKICSLLECRIDEVVEFKSE</sequence>
<name>A0A6N7UT05_9FIRM</name>
<dbReference type="RefSeq" id="WP_154477269.1">
    <property type="nucleotide sequence ID" value="NZ_VULY01000018.1"/>
</dbReference>
<accession>A0A6N7UT05</accession>